<sequence length="84" mass="9562">SHMPQRMHTKVHVCDVAKELRAPFYNELLLTPFLRLVGSSIGIRFASHARCTTEAQALSTAKIVEQQKHSDDKHVLQALRTLRK</sequence>
<evidence type="ECO:0000313" key="2">
    <source>
        <dbReference type="Proteomes" id="UP000184499"/>
    </source>
</evidence>
<evidence type="ECO:0000313" key="1">
    <source>
        <dbReference type="EMBL" id="OJJ72365.1"/>
    </source>
</evidence>
<accession>A0A1L9UKX0</accession>
<reference evidence="2" key="1">
    <citation type="journal article" date="2017" name="Genome Biol.">
        <title>Comparative genomics reveals high biological diversity and specific adaptations in the industrially and medically important fungal genus Aspergillus.</title>
        <authorList>
            <person name="de Vries R.P."/>
            <person name="Riley R."/>
            <person name="Wiebenga A."/>
            <person name="Aguilar-Osorio G."/>
            <person name="Amillis S."/>
            <person name="Uchima C.A."/>
            <person name="Anderluh G."/>
            <person name="Asadollahi M."/>
            <person name="Askin M."/>
            <person name="Barry K."/>
            <person name="Battaglia E."/>
            <person name="Bayram O."/>
            <person name="Benocci T."/>
            <person name="Braus-Stromeyer S.A."/>
            <person name="Caldana C."/>
            <person name="Canovas D."/>
            <person name="Cerqueira G.C."/>
            <person name="Chen F."/>
            <person name="Chen W."/>
            <person name="Choi C."/>
            <person name="Clum A."/>
            <person name="Dos Santos R.A."/>
            <person name="Damasio A.R."/>
            <person name="Diallinas G."/>
            <person name="Emri T."/>
            <person name="Fekete E."/>
            <person name="Flipphi M."/>
            <person name="Freyberg S."/>
            <person name="Gallo A."/>
            <person name="Gournas C."/>
            <person name="Habgood R."/>
            <person name="Hainaut M."/>
            <person name="Harispe M.L."/>
            <person name="Henrissat B."/>
            <person name="Hilden K.S."/>
            <person name="Hope R."/>
            <person name="Hossain A."/>
            <person name="Karabika E."/>
            <person name="Karaffa L."/>
            <person name="Karanyi Z."/>
            <person name="Krasevec N."/>
            <person name="Kuo A."/>
            <person name="Kusch H."/>
            <person name="LaButti K."/>
            <person name="Lagendijk E.L."/>
            <person name="Lapidus A."/>
            <person name="Levasseur A."/>
            <person name="Lindquist E."/>
            <person name="Lipzen A."/>
            <person name="Logrieco A.F."/>
            <person name="MacCabe A."/>
            <person name="Maekelae M.R."/>
            <person name="Malavazi I."/>
            <person name="Melin P."/>
            <person name="Meyer V."/>
            <person name="Mielnichuk N."/>
            <person name="Miskei M."/>
            <person name="Molnar A.P."/>
            <person name="Mule G."/>
            <person name="Ngan C.Y."/>
            <person name="Orejas M."/>
            <person name="Orosz E."/>
            <person name="Ouedraogo J.P."/>
            <person name="Overkamp K.M."/>
            <person name="Park H.-S."/>
            <person name="Perrone G."/>
            <person name="Piumi F."/>
            <person name="Punt P.J."/>
            <person name="Ram A.F."/>
            <person name="Ramon A."/>
            <person name="Rauscher S."/>
            <person name="Record E."/>
            <person name="Riano-Pachon D.M."/>
            <person name="Robert V."/>
            <person name="Roehrig J."/>
            <person name="Ruller R."/>
            <person name="Salamov A."/>
            <person name="Salih N.S."/>
            <person name="Samson R.A."/>
            <person name="Sandor E."/>
            <person name="Sanguinetti M."/>
            <person name="Schuetze T."/>
            <person name="Sepcic K."/>
            <person name="Shelest E."/>
            <person name="Sherlock G."/>
            <person name="Sophianopoulou V."/>
            <person name="Squina F.M."/>
            <person name="Sun H."/>
            <person name="Susca A."/>
            <person name="Todd R.B."/>
            <person name="Tsang A."/>
            <person name="Unkles S.E."/>
            <person name="van de Wiele N."/>
            <person name="van Rossen-Uffink D."/>
            <person name="Oliveira J.V."/>
            <person name="Vesth T.C."/>
            <person name="Visser J."/>
            <person name="Yu J.-H."/>
            <person name="Zhou M."/>
            <person name="Andersen M.R."/>
            <person name="Archer D.B."/>
            <person name="Baker S.E."/>
            <person name="Benoit I."/>
            <person name="Brakhage A.A."/>
            <person name="Braus G.H."/>
            <person name="Fischer R."/>
            <person name="Frisvad J.C."/>
            <person name="Goldman G.H."/>
            <person name="Houbraken J."/>
            <person name="Oakley B."/>
            <person name="Pocsi I."/>
            <person name="Scazzocchio C."/>
            <person name="Seiboth B."/>
            <person name="vanKuyk P.A."/>
            <person name="Wortman J."/>
            <person name="Dyer P.S."/>
            <person name="Grigoriev I.V."/>
        </authorList>
    </citation>
    <scope>NUCLEOTIDE SEQUENCE [LARGE SCALE GENOMIC DNA]</scope>
    <source>
        <strain evidence="2">CBS 101740 / IMI 381727 / IBT 21946</strain>
    </source>
</reference>
<name>A0A1L9UKX0_ASPBC</name>
<dbReference type="EMBL" id="KV878683">
    <property type="protein sequence ID" value="OJJ72365.1"/>
    <property type="molecule type" value="Genomic_DNA"/>
</dbReference>
<dbReference type="VEuPathDB" id="FungiDB:ASPBRDRAFT_89552"/>
<dbReference type="RefSeq" id="XP_067479613.1">
    <property type="nucleotide sequence ID" value="XM_067629521.1"/>
</dbReference>
<protein>
    <submittedName>
        <fullName evidence="1">Uncharacterized protein</fullName>
    </submittedName>
</protein>
<proteinExistence type="predicted"/>
<organism evidence="1 2">
    <name type="scientific">Aspergillus brasiliensis (strain CBS 101740 / IMI 381727 / IBT 21946)</name>
    <dbReference type="NCBI Taxonomy" id="767769"/>
    <lineage>
        <taxon>Eukaryota</taxon>
        <taxon>Fungi</taxon>
        <taxon>Dikarya</taxon>
        <taxon>Ascomycota</taxon>
        <taxon>Pezizomycotina</taxon>
        <taxon>Eurotiomycetes</taxon>
        <taxon>Eurotiomycetidae</taxon>
        <taxon>Eurotiales</taxon>
        <taxon>Aspergillaceae</taxon>
        <taxon>Aspergillus</taxon>
        <taxon>Aspergillus subgen. Circumdati</taxon>
    </lineage>
</organism>
<gene>
    <name evidence="1" type="ORF">ASPBRDRAFT_89552</name>
</gene>
<dbReference type="GeneID" id="93582008"/>
<feature type="non-terminal residue" evidence="1">
    <location>
        <position position="1"/>
    </location>
</feature>
<dbReference type="AlphaFoldDB" id="A0A1L9UKX0"/>
<dbReference type="Proteomes" id="UP000184499">
    <property type="component" value="Unassembled WGS sequence"/>
</dbReference>
<feature type="non-terminal residue" evidence="1">
    <location>
        <position position="84"/>
    </location>
</feature>
<keyword evidence="2" id="KW-1185">Reference proteome</keyword>